<keyword evidence="3" id="KW-0805">Transcription regulation</keyword>
<gene>
    <name evidence="15" type="ORF">B0A49_09732</name>
</gene>
<name>A0A4U0WMR4_9PEZI</name>
<accession>A0A4U0WMR4</accession>
<evidence type="ECO:0000256" key="8">
    <source>
        <dbReference type="SAM" id="Coils"/>
    </source>
</evidence>
<dbReference type="PANTHER" id="PTHR13162">
    <property type="entry name" value="CCR4-NOT TRANSCRIPTION COMPLEX"/>
    <property type="match status" value="1"/>
</dbReference>
<dbReference type="Gene3D" id="1.25.40.840">
    <property type="entry name" value="CCR4-NOT transcription complex subunit 1 TTP binding domain"/>
    <property type="match status" value="1"/>
</dbReference>
<dbReference type="GO" id="GO:0030015">
    <property type="term" value="C:CCR4-NOT core complex"/>
    <property type="evidence" value="ECO:0007669"/>
    <property type="project" value="InterPro"/>
</dbReference>
<evidence type="ECO:0000313" key="16">
    <source>
        <dbReference type="Proteomes" id="UP000308768"/>
    </source>
</evidence>
<keyword evidence="5" id="KW-0539">Nucleus</keyword>
<evidence type="ECO:0000313" key="15">
    <source>
        <dbReference type="EMBL" id="TKA62885.1"/>
    </source>
</evidence>
<keyword evidence="16" id="KW-1185">Reference proteome</keyword>
<dbReference type="Pfam" id="PF16415">
    <property type="entry name" value="CNOT1_CAF1_bind"/>
    <property type="match status" value="1"/>
</dbReference>
<evidence type="ECO:0000256" key="7">
    <source>
        <dbReference type="ARBA" id="ARBA00074459"/>
    </source>
</evidence>
<dbReference type="InterPro" id="IPR024557">
    <property type="entry name" value="CNOT1_dom_4"/>
</dbReference>
<evidence type="ECO:0000259" key="13">
    <source>
        <dbReference type="Pfam" id="PF16417"/>
    </source>
</evidence>
<feature type="domain" description="CCR4-NOT transcription complex subunit 1-like NOT1 connector" evidence="14">
    <location>
        <begin position="702"/>
        <end position="836"/>
    </location>
</feature>
<evidence type="ECO:0000256" key="6">
    <source>
        <dbReference type="ARBA" id="ARBA00059181"/>
    </source>
</evidence>
<dbReference type="STRING" id="331657.A0A4U0WMR4"/>
<dbReference type="Gene3D" id="1.25.40.800">
    <property type="match status" value="1"/>
</dbReference>
<dbReference type="Pfam" id="PF25097">
    <property type="entry name" value="ARM_Cnot1"/>
    <property type="match status" value="1"/>
</dbReference>
<dbReference type="PANTHER" id="PTHR13162:SF8">
    <property type="entry name" value="CCR4-NOT TRANSCRIPTION COMPLEX SUBUNIT 1"/>
    <property type="match status" value="1"/>
</dbReference>
<reference evidence="15 16" key="1">
    <citation type="submission" date="2017-03" db="EMBL/GenBank/DDBJ databases">
        <title>Genomes of endolithic fungi from Antarctica.</title>
        <authorList>
            <person name="Coleine C."/>
            <person name="Masonjones S."/>
            <person name="Stajich J.E."/>
        </authorList>
    </citation>
    <scope>NUCLEOTIDE SEQUENCE [LARGE SCALE GENOMIC DNA]</scope>
    <source>
        <strain evidence="15 16">CCFEE 5187</strain>
    </source>
</reference>
<feature type="domain" description="CCR4-NOT transcription complex subunit 1" evidence="11">
    <location>
        <begin position="391"/>
        <end position="535"/>
    </location>
</feature>
<dbReference type="Pfam" id="PF04054">
    <property type="entry name" value="Not1"/>
    <property type="match status" value="1"/>
</dbReference>
<evidence type="ECO:0000256" key="2">
    <source>
        <dbReference type="ARBA" id="ARBA00022491"/>
    </source>
</evidence>
<dbReference type="Gene3D" id="1.25.40.790">
    <property type="match status" value="1"/>
</dbReference>
<dbReference type="OrthoDB" id="1933107at2759"/>
<keyword evidence="4" id="KW-0804">Transcription</keyword>
<evidence type="ECO:0000256" key="1">
    <source>
        <dbReference type="ARBA" id="ARBA00004123"/>
    </source>
</evidence>
<evidence type="ECO:0000259" key="10">
    <source>
        <dbReference type="Pfam" id="PF04054"/>
    </source>
</evidence>
<comment type="function">
    <text evidence="6">Acts as a component of the CCR4-NOT core complex, which in the nucleus seems to be a general transcription factor, and in the cytoplasm the major mRNA deadenylase involved in mRNA turnover. The NOT protein subcomplex negatively regulates the basal and activated transcription of many genes. Preferentially affects TC-type TATA element-dependent transcription. Could directly or indirectly inhibit component(s) of the general transcription machinery.</text>
</comment>
<feature type="coiled-coil region" evidence="8">
    <location>
        <begin position="654"/>
        <end position="681"/>
    </location>
</feature>
<feature type="domain" description="CCR4-NOT transcription complex subunit 1 CAF1-binding" evidence="12">
    <location>
        <begin position="109"/>
        <end position="327"/>
    </location>
</feature>
<dbReference type="Pfam" id="PF12842">
    <property type="entry name" value="DUF3819"/>
    <property type="match status" value="1"/>
</dbReference>
<proteinExistence type="predicted"/>
<evidence type="ECO:0000259" key="12">
    <source>
        <dbReference type="Pfam" id="PF16415"/>
    </source>
</evidence>
<dbReference type="Pfam" id="PF16417">
    <property type="entry name" value="CNOT1_TTP_bind"/>
    <property type="match status" value="1"/>
</dbReference>
<dbReference type="GO" id="GO:0000289">
    <property type="term" value="P:nuclear-transcribed mRNA poly(A) tail shortening"/>
    <property type="evidence" value="ECO:0007669"/>
    <property type="project" value="UniProtKB-ARBA"/>
</dbReference>
<dbReference type="CDD" id="cd20710">
    <property type="entry name" value="NOT1_connector"/>
    <property type="match status" value="1"/>
</dbReference>
<dbReference type="Gene3D" id="1.25.40.180">
    <property type="match status" value="1"/>
</dbReference>
<dbReference type="InterPro" id="IPR032193">
    <property type="entry name" value="CNOT1_TTP_bind"/>
</dbReference>
<keyword evidence="8" id="KW-0175">Coiled coil</keyword>
<dbReference type="FunFam" id="1.25.40.180:FF:000012">
    <property type="entry name" value="Ccr4-Not transcription complex subunit"/>
    <property type="match status" value="1"/>
</dbReference>
<evidence type="ECO:0000256" key="9">
    <source>
        <dbReference type="SAM" id="MobiDB-lite"/>
    </source>
</evidence>
<evidence type="ECO:0000256" key="3">
    <source>
        <dbReference type="ARBA" id="ARBA00023015"/>
    </source>
</evidence>
<organism evidence="15 16">
    <name type="scientific">Cryomyces minteri</name>
    <dbReference type="NCBI Taxonomy" id="331657"/>
    <lineage>
        <taxon>Eukaryota</taxon>
        <taxon>Fungi</taxon>
        <taxon>Dikarya</taxon>
        <taxon>Ascomycota</taxon>
        <taxon>Pezizomycotina</taxon>
        <taxon>Dothideomycetes</taxon>
        <taxon>Dothideomycetes incertae sedis</taxon>
        <taxon>Cryomyces</taxon>
    </lineage>
</organism>
<feature type="region of interest" description="Disordered" evidence="9">
    <location>
        <begin position="609"/>
        <end position="643"/>
    </location>
</feature>
<evidence type="ECO:0000259" key="11">
    <source>
        <dbReference type="Pfam" id="PF12842"/>
    </source>
</evidence>
<comment type="subcellular location">
    <subcellularLocation>
        <location evidence="1">Nucleus</location>
    </subcellularLocation>
</comment>
<dbReference type="Proteomes" id="UP000308768">
    <property type="component" value="Unassembled WGS sequence"/>
</dbReference>
<evidence type="ECO:0000256" key="4">
    <source>
        <dbReference type="ARBA" id="ARBA00023163"/>
    </source>
</evidence>
<dbReference type="GO" id="GO:0005634">
    <property type="term" value="C:nucleus"/>
    <property type="evidence" value="ECO:0007669"/>
    <property type="project" value="UniProtKB-SubCell"/>
</dbReference>
<dbReference type="GO" id="GO:0000932">
    <property type="term" value="C:P-body"/>
    <property type="evidence" value="ECO:0007669"/>
    <property type="project" value="TreeGrafter"/>
</dbReference>
<dbReference type="InterPro" id="IPR032191">
    <property type="entry name" value="CNOT1_CAF1_bind"/>
</dbReference>
<feature type="domain" description="CCR4-NOT transcription complex subunit 1 TTP binding" evidence="13">
    <location>
        <begin position="2"/>
        <end position="49"/>
    </location>
</feature>
<dbReference type="GO" id="GO:0017148">
    <property type="term" value="P:negative regulation of translation"/>
    <property type="evidence" value="ECO:0007669"/>
    <property type="project" value="InterPro"/>
</dbReference>
<dbReference type="InterPro" id="IPR038535">
    <property type="entry name" value="CNOT1_TTP_bind_sf"/>
</dbReference>
<sequence>MVLQAVSEWGPEDAMYKFGLQALMHFLDRLHEWPSFCDRLLRCPGIHGTEAYDKVEEILRGEMGVDTNGTAQNGLVLTNGAVDDFLEAEPSVSPFTCLHVDPPAHPELYEEPDEDIQEKVQFVLNNVSVRNFENKLQDLRNALERQHHQWFAAVLVEQRGKQQPNHQQLYLNLLDSYDDKALWALVLRETYLNVFRMLNAESTMNSSSERGHLKNLGGWLGSLTLARNRPIKYKNISFKDLLTEGYDSQRLLVVIPFTCKVLLQAAQSTVFKPPNPWIMEIIRLLVELYHTAELKLNLKFEIEVLCKDLDLDLKTIEPSDAIQGPRPIAEEELLGQVLPNGMEGFADLSLMGLNRVRGPNERFSPATITAALPDLGSLLHYPPASNGSHHQLKQIFLTAAQQAIHEIIAPVVERSVTIAAISTAQLVDKDFATEPNVDRYRESAHTVVKSLSGSLALVTCKEPLRMSITNNIRIMAGNLAQQEGRNMLPEGNIIMFVNDNLDTVCSLVEQAAENQSMAEIDTQIEEALERRRRHQATRPNEQFISPNLSGWALLVPPPYRQAPGGLNGEQLAIYEDFGRQSRGIPNHANTVSQDSGRQMPDVLQDHFPSLSSLPTPAEAPAMPRPGPQQQPRLPSAMSMQTTSTQPHMNGFVELHNIADRVQELLAELQRAAHEASEEHIEELAPSAPTREICDQLIHIIEASGQKDNLALGAAQRVTAVVYSEGKRPLEIEVLASVLHFLCTISVATARQVLIWLANIEDDRVFNILVTVSFLKMGLMDIHRVDVTVSKAIQQRRNIALEFMLSLTDDVLGNDQVAVLRVDFARTFEALAQWLADEPGVELGRQIMSRLQPSAPFDALPSPPSSEKHDQLEYIFEEWYRLQRPETSEKSYAAFIHQLHERQIINNQEDSAMFFRVCIDASITAFDIEEQMPFGQLNRAYACVDALAKLITSLVLYQGELDGAVKGGRVAYLDSILSLVVLVLCQHHQMRLGRFNHKVFFRLFSAILLEFHAAKSASNEQQMRITPVFAKAMLATQPKFFPGFAISWLALVSHRLFMPALLKMPDQSGWDVYAQVIEALLAYAGELSKSPDMSMAARSFYAAALRVILMLGHDFPEFLAENHFRFINSIPVHCMQLRNVVLSAKPKSVMELPDPFTEGLKVDRLEAVRKSPVIRGDAEAPLRQAGMKDAVNALLRSVEHDDEHISQILEAVCHPQRTETGYDFVPIGVDTVLLHALVLHIGASAVAAAGSKGVTFSASSPHAKLLERLTMELRPEARYHFLAAITFQLRYPSSHTHYFSCAILHLFGHSTDDQQTQEVQQQIMRVMLDRIMVNRPHAWGLVVTLLELLKNPDLHMWDLPWMKAMPEIERMLRAHFQHTEYSSRGLM</sequence>
<feature type="domain" description="CCR4-Not complex component Not1 C-terminal" evidence="10">
    <location>
        <begin position="1008"/>
        <end position="1373"/>
    </location>
</feature>
<dbReference type="EMBL" id="NAJN01001485">
    <property type="protein sequence ID" value="TKA62885.1"/>
    <property type="molecule type" value="Genomic_DNA"/>
</dbReference>
<dbReference type="GO" id="GO:0060090">
    <property type="term" value="F:molecular adaptor activity"/>
    <property type="evidence" value="ECO:0007669"/>
    <property type="project" value="TreeGrafter"/>
</dbReference>
<protein>
    <recommendedName>
        <fullName evidence="7">General negative regulator of transcription subunit 1</fullName>
    </recommendedName>
</protein>
<comment type="caution">
    <text evidence="15">The sequence shown here is derived from an EMBL/GenBank/DDBJ whole genome shotgun (WGS) entry which is preliminary data.</text>
</comment>
<evidence type="ECO:0000259" key="14">
    <source>
        <dbReference type="Pfam" id="PF25097"/>
    </source>
</evidence>
<dbReference type="InterPro" id="IPR040398">
    <property type="entry name" value="Not1"/>
</dbReference>
<evidence type="ECO:0000256" key="5">
    <source>
        <dbReference type="ARBA" id="ARBA00023242"/>
    </source>
</evidence>
<keyword evidence="2" id="KW-0678">Repressor</keyword>
<dbReference type="InterPro" id="IPR007196">
    <property type="entry name" value="CCR4-Not_Not1_C"/>
</dbReference>
<dbReference type="InterPro" id="IPR055454">
    <property type="entry name" value="CNOT1-like_NOT1_connector"/>
</dbReference>